<evidence type="ECO:0000313" key="1">
    <source>
        <dbReference type="EMBL" id="TKA65861.1"/>
    </source>
</evidence>
<protein>
    <submittedName>
        <fullName evidence="1">Uncharacterized protein</fullName>
    </submittedName>
</protein>
<dbReference type="Proteomes" id="UP000309340">
    <property type="component" value="Unassembled WGS sequence"/>
</dbReference>
<proteinExistence type="predicted"/>
<evidence type="ECO:0000313" key="2">
    <source>
        <dbReference type="Proteomes" id="UP000309340"/>
    </source>
</evidence>
<name>A0A4U0WRT8_9PEZI</name>
<gene>
    <name evidence="1" type="ORF">B0A55_07947</name>
</gene>
<dbReference type="EMBL" id="NAJQ01000700">
    <property type="protein sequence ID" value="TKA65861.1"/>
    <property type="molecule type" value="Genomic_DNA"/>
</dbReference>
<reference evidence="1 2" key="1">
    <citation type="submission" date="2017-03" db="EMBL/GenBank/DDBJ databases">
        <title>Genomes of endolithic fungi from Antarctica.</title>
        <authorList>
            <person name="Coleine C."/>
            <person name="Masonjones S."/>
            <person name="Stajich J.E."/>
        </authorList>
    </citation>
    <scope>NUCLEOTIDE SEQUENCE [LARGE SCALE GENOMIC DNA]</scope>
    <source>
        <strain evidence="1 2">CCFEE 5184</strain>
    </source>
</reference>
<keyword evidence="2" id="KW-1185">Reference proteome</keyword>
<comment type="caution">
    <text evidence="1">The sequence shown here is derived from an EMBL/GenBank/DDBJ whole genome shotgun (WGS) entry which is preliminary data.</text>
</comment>
<accession>A0A4U0WRT8</accession>
<organism evidence="1 2">
    <name type="scientific">Friedmanniomyces simplex</name>
    <dbReference type="NCBI Taxonomy" id="329884"/>
    <lineage>
        <taxon>Eukaryota</taxon>
        <taxon>Fungi</taxon>
        <taxon>Dikarya</taxon>
        <taxon>Ascomycota</taxon>
        <taxon>Pezizomycotina</taxon>
        <taxon>Dothideomycetes</taxon>
        <taxon>Dothideomycetidae</taxon>
        <taxon>Mycosphaerellales</taxon>
        <taxon>Teratosphaeriaceae</taxon>
        <taxon>Friedmanniomyces</taxon>
    </lineage>
</organism>
<dbReference type="AlphaFoldDB" id="A0A4U0WRT8"/>
<sequence>MASRMDQEDGPTISMEEQTQTHIVQDSRLRHFWIGYFISTMDLGPAFAGFDTYT</sequence>